<organism evidence="1 2">
    <name type="scientific">Dimargaris cristalligena</name>
    <dbReference type="NCBI Taxonomy" id="215637"/>
    <lineage>
        <taxon>Eukaryota</taxon>
        <taxon>Fungi</taxon>
        <taxon>Fungi incertae sedis</taxon>
        <taxon>Zoopagomycota</taxon>
        <taxon>Kickxellomycotina</taxon>
        <taxon>Dimargaritomycetes</taxon>
        <taxon>Dimargaritales</taxon>
        <taxon>Dimargaritaceae</taxon>
        <taxon>Dimargaris</taxon>
    </lineage>
</organism>
<name>A0A4P9ZMA9_9FUNG</name>
<dbReference type="EMBL" id="ML003946">
    <property type="protein sequence ID" value="RKP33390.1"/>
    <property type="molecule type" value="Genomic_DNA"/>
</dbReference>
<dbReference type="AlphaFoldDB" id="A0A4P9ZMA9"/>
<accession>A0A4P9ZMA9</accession>
<sequence>MQKFMLVSTRHLARSSNTTTLDSTLLDDFSPLCSNLMRSIVVQLIYDHLESLGFDTLGNRKLDSEGSKVGSTIKSLVLHAIAAFKPELKWLHENRFVIHVDSSSNEIMDAYFPIINVICTGDLDHLKPAVDFMYTPAFTDAMRHGPPGRVPENYVNLLKILKVDLHTRDYRMSATAYLNQRRTSFIPMYFQCDLHITLAQATTYLATQSGDLNQLQDTARITHQSRTNTSGSGQSVLNDRDRNMAALAAIF</sequence>
<evidence type="ECO:0000313" key="2">
    <source>
        <dbReference type="Proteomes" id="UP000268162"/>
    </source>
</evidence>
<keyword evidence="2" id="KW-1185">Reference proteome</keyword>
<dbReference type="Proteomes" id="UP000268162">
    <property type="component" value="Unassembled WGS sequence"/>
</dbReference>
<proteinExistence type="predicted"/>
<evidence type="ECO:0000313" key="1">
    <source>
        <dbReference type="EMBL" id="RKP33390.1"/>
    </source>
</evidence>
<gene>
    <name evidence="1" type="ORF">BJ085DRAFT_37025</name>
</gene>
<protein>
    <submittedName>
        <fullName evidence="1">Uncharacterized protein</fullName>
    </submittedName>
</protein>
<reference evidence="2" key="1">
    <citation type="journal article" date="2018" name="Nat. Microbiol.">
        <title>Leveraging single-cell genomics to expand the fungal tree of life.</title>
        <authorList>
            <person name="Ahrendt S.R."/>
            <person name="Quandt C.A."/>
            <person name="Ciobanu D."/>
            <person name="Clum A."/>
            <person name="Salamov A."/>
            <person name="Andreopoulos B."/>
            <person name="Cheng J.F."/>
            <person name="Woyke T."/>
            <person name="Pelin A."/>
            <person name="Henrissat B."/>
            <person name="Reynolds N.K."/>
            <person name="Benny G.L."/>
            <person name="Smith M.E."/>
            <person name="James T.Y."/>
            <person name="Grigoriev I.V."/>
        </authorList>
    </citation>
    <scope>NUCLEOTIDE SEQUENCE [LARGE SCALE GENOMIC DNA]</scope>
    <source>
        <strain evidence="2">RSA 468</strain>
    </source>
</reference>